<comment type="caution">
    <text evidence="1">The sequence shown here is derived from an EMBL/GenBank/DDBJ whole genome shotgun (WGS) entry which is preliminary data.</text>
</comment>
<reference evidence="1" key="1">
    <citation type="submission" date="2019-12" db="EMBL/GenBank/DDBJ databases">
        <title>High-Quality draft genome sequences of three cyanobacteria isolated from the limestone walls of the Old Cathedral of Coimbra.</title>
        <authorList>
            <person name="Tiago I."/>
            <person name="Soares F."/>
            <person name="Portugal A."/>
        </authorList>
    </citation>
    <scope>NUCLEOTIDE SEQUENCE [LARGE SCALE GENOMIC DNA]</scope>
    <source>
        <strain evidence="1">C</strain>
    </source>
</reference>
<dbReference type="SUPFAM" id="SSF52833">
    <property type="entry name" value="Thioredoxin-like"/>
    <property type="match status" value="1"/>
</dbReference>
<protein>
    <submittedName>
        <fullName evidence="1">Glutaredoxin family protein</fullName>
    </submittedName>
</protein>
<evidence type="ECO:0000313" key="1">
    <source>
        <dbReference type="EMBL" id="NCJ04970.1"/>
    </source>
</evidence>
<sequence>MTTLILYSKPGCHLCEGLEAKLRAMTSPPFNLPLTLEIRDITQNAAWFQVYQYEIPVLCRLCPGGETTPPQEMRLPRPSPRLSVAQLQKFLQKHL</sequence>
<dbReference type="InterPro" id="IPR008554">
    <property type="entry name" value="Glutaredoxin-like"/>
</dbReference>
<dbReference type="Pfam" id="PF05768">
    <property type="entry name" value="Glrx-like"/>
    <property type="match status" value="1"/>
</dbReference>
<dbReference type="EMBL" id="WVIC01000001">
    <property type="protein sequence ID" value="NCJ04970.1"/>
    <property type="molecule type" value="Genomic_DNA"/>
</dbReference>
<keyword evidence="2" id="KW-1185">Reference proteome</keyword>
<dbReference type="InterPro" id="IPR052565">
    <property type="entry name" value="Glutaredoxin-like_YDR286C"/>
</dbReference>
<dbReference type="PANTHER" id="PTHR33558:SF1">
    <property type="entry name" value="GLUTAREDOXIN-LIKE PROTEIN C5ORF63 HOMOLOG"/>
    <property type="match status" value="1"/>
</dbReference>
<dbReference type="AlphaFoldDB" id="A0A8K2A688"/>
<gene>
    <name evidence="1" type="ORF">GS597_00215</name>
</gene>
<proteinExistence type="predicted"/>
<dbReference type="Gene3D" id="3.40.30.10">
    <property type="entry name" value="Glutaredoxin"/>
    <property type="match status" value="1"/>
</dbReference>
<dbReference type="Proteomes" id="UP000607397">
    <property type="component" value="Unassembled WGS sequence"/>
</dbReference>
<dbReference type="RefSeq" id="WP_161823448.1">
    <property type="nucleotide sequence ID" value="NZ_WVIC01000001.1"/>
</dbReference>
<name>A0A8K2A688_9CYAN</name>
<accession>A0A8K2A688</accession>
<dbReference type="PANTHER" id="PTHR33558">
    <property type="entry name" value="GLUTAREDOXIN-LIKE PROTEIN C5ORF63 HOMOLOG"/>
    <property type="match status" value="1"/>
</dbReference>
<dbReference type="InterPro" id="IPR036249">
    <property type="entry name" value="Thioredoxin-like_sf"/>
</dbReference>
<organism evidence="1 2">
    <name type="scientific">Petrachloros mirabilis ULC683</name>
    <dbReference type="NCBI Taxonomy" id="2781853"/>
    <lineage>
        <taxon>Bacteria</taxon>
        <taxon>Bacillati</taxon>
        <taxon>Cyanobacteriota</taxon>
        <taxon>Cyanophyceae</taxon>
        <taxon>Synechococcales</taxon>
        <taxon>Petrachlorosaceae</taxon>
        <taxon>Petrachloros</taxon>
        <taxon>Petrachloros mirabilis</taxon>
    </lineage>
</organism>
<evidence type="ECO:0000313" key="2">
    <source>
        <dbReference type="Proteomes" id="UP000607397"/>
    </source>
</evidence>